<evidence type="ECO:0000313" key="3">
    <source>
        <dbReference type="Proteomes" id="UP000704712"/>
    </source>
</evidence>
<sequence>RGTQVSGAQKDDSLGDSPRVYAGKKVSPGRADAGEHAEH</sequence>
<organism evidence="2 3">
    <name type="scientific">Phytophthora infestans</name>
    <name type="common">Potato late blight agent</name>
    <name type="synonym">Botrytis infestans</name>
    <dbReference type="NCBI Taxonomy" id="4787"/>
    <lineage>
        <taxon>Eukaryota</taxon>
        <taxon>Sar</taxon>
        <taxon>Stramenopiles</taxon>
        <taxon>Oomycota</taxon>
        <taxon>Peronosporomycetes</taxon>
        <taxon>Peronosporales</taxon>
        <taxon>Peronosporaceae</taxon>
        <taxon>Phytophthora</taxon>
    </lineage>
</organism>
<name>A0A8S9UTE6_PHYIN</name>
<comment type="caution">
    <text evidence="2">The sequence shown here is derived from an EMBL/GenBank/DDBJ whole genome shotgun (WGS) entry which is preliminary data.</text>
</comment>
<accession>A0A8S9UTE6</accession>
<feature type="region of interest" description="Disordered" evidence="1">
    <location>
        <begin position="1"/>
        <end position="39"/>
    </location>
</feature>
<feature type="non-terminal residue" evidence="2">
    <location>
        <position position="1"/>
    </location>
</feature>
<evidence type="ECO:0000256" key="1">
    <source>
        <dbReference type="SAM" id="MobiDB-lite"/>
    </source>
</evidence>
<proteinExistence type="predicted"/>
<dbReference type="EMBL" id="JAACNO010001126">
    <property type="protein sequence ID" value="KAF4142937.1"/>
    <property type="molecule type" value="Genomic_DNA"/>
</dbReference>
<dbReference type="AlphaFoldDB" id="A0A8S9UTE6"/>
<evidence type="ECO:0000313" key="2">
    <source>
        <dbReference type="EMBL" id="KAF4142937.1"/>
    </source>
</evidence>
<gene>
    <name evidence="2" type="ORF">GN958_ATG07863</name>
</gene>
<reference evidence="2" key="1">
    <citation type="submission" date="2020-03" db="EMBL/GenBank/DDBJ databases">
        <title>Hybrid Assembly of Korean Phytophthora infestans isolates.</title>
        <authorList>
            <person name="Prokchorchik M."/>
            <person name="Lee Y."/>
            <person name="Seo J."/>
            <person name="Cho J.-H."/>
            <person name="Park Y.-E."/>
            <person name="Jang D.-C."/>
            <person name="Im J.-S."/>
            <person name="Choi J.-G."/>
            <person name="Park H.-J."/>
            <person name="Lee G.-B."/>
            <person name="Lee Y.-G."/>
            <person name="Hong S.-Y."/>
            <person name="Cho K."/>
            <person name="Sohn K.H."/>
        </authorList>
    </citation>
    <scope>NUCLEOTIDE SEQUENCE</scope>
    <source>
        <strain evidence="2">KR_2_A2</strain>
    </source>
</reference>
<protein>
    <submittedName>
        <fullName evidence="2">Uncharacterized protein</fullName>
    </submittedName>
</protein>
<dbReference type="Proteomes" id="UP000704712">
    <property type="component" value="Unassembled WGS sequence"/>
</dbReference>